<comment type="caution">
    <text evidence="4">The sequence shown here is derived from an EMBL/GenBank/DDBJ whole genome shotgun (WGS) entry which is preliminary data.</text>
</comment>
<keyword evidence="2" id="KW-0732">Signal</keyword>
<name>A0AAV0TQT4_HYABA</name>
<evidence type="ECO:0000313" key="5">
    <source>
        <dbReference type="Proteomes" id="UP001162031"/>
    </source>
</evidence>
<proteinExistence type="predicted"/>
<dbReference type="InterPro" id="IPR014044">
    <property type="entry name" value="CAP_dom"/>
</dbReference>
<dbReference type="Gene3D" id="3.40.33.10">
    <property type="entry name" value="CAP"/>
    <property type="match status" value="1"/>
</dbReference>
<dbReference type="Gene3D" id="3.50.4.10">
    <property type="entry name" value="Hepatocyte Growth Factor"/>
    <property type="match status" value="1"/>
</dbReference>
<reference evidence="4" key="1">
    <citation type="submission" date="2022-12" db="EMBL/GenBank/DDBJ databases">
        <authorList>
            <person name="Webb A."/>
        </authorList>
    </citation>
    <scope>NUCLEOTIDE SEQUENCE</scope>
    <source>
        <strain evidence="4">Hp1</strain>
    </source>
</reference>
<evidence type="ECO:0000259" key="3">
    <source>
        <dbReference type="Pfam" id="PF00188"/>
    </source>
</evidence>
<dbReference type="Proteomes" id="UP001162031">
    <property type="component" value="Unassembled WGS sequence"/>
</dbReference>
<protein>
    <recommendedName>
        <fullName evidence="3">SCP domain-containing protein</fullName>
    </recommendedName>
</protein>
<feature type="signal peptide" evidence="2">
    <location>
        <begin position="1"/>
        <end position="25"/>
    </location>
</feature>
<keyword evidence="5" id="KW-1185">Reference proteome</keyword>
<feature type="chain" id="PRO_5043987345" description="SCP domain-containing protein" evidence="2">
    <location>
        <begin position="26"/>
        <end position="260"/>
    </location>
</feature>
<feature type="domain" description="SCP" evidence="3">
    <location>
        <begin position="138"/>
        <end position="256"/>
    </location>
</feature>
<dbReference type="PANTHER" id="PTHR31157:SF1">
    <property type="entry name" value="SCP DOMAIN-CONTAINING PROTEIN"/>
    <property type="match status" value="1"/>
</dbReference>
<dbReference type="EMBL" id="CANTFL010000608">
    <property type="protein sequence ID" value="CAI5725555.1"/>
    <property type="molecule type" value="Genomic_DNA"/>
</dbReference>
<dbReference type="InterPro" id="IPR035940">
    <property type="entry name" value="CAP_sf"/>
</dbReference>
<sequence length="260" mass="27731">MPRVTNAALMAISAIAISSAPTALGFQSGSGGRVVWENNCDFHSQDYRSMRAIPNVCGDVCASDAACTHWAWNSYNGGTCWLKSGNRSSKKAKWGTNCGYVTSRSAGSSQGQTQGRTQGQVTVPSSGLTSSEMGEMLGRINAYRSQNGLPPLSLDSRLVSAATMHSRDQANNCKMTHDGSNGSGLGDRIKAHGYDFNSAAENVAGGQNTVESVMTAWQNSPEHRANLLDGDVINVGFAKAVNRGCNGFETYWTQDFGRRQ</sequence>
<evidence type="ECO:0000313" key="4">
    <source>
        <dbReference type="EMBL" id="CAI5725555.1"/>
    </source>
</evidence>
<evidence type="ECO:0000256" key="2">
    <source>
        <dbReference type="SAM" id="SignalP"/>
    </source>
</evidence>
<dbReference type="Pfam" id="PF00188">
    <property type="entry name" value="CAP"/>
    <property type="match status" value="1"/>
</dbReference>
<dbReference type="CDD" id="cd05379">
    <property type="entry name" value="CAP_bacterial"/>
    <property type="match status" value="1"/>
</dbReference>
<dbReference type="AlphaFoldDB" id="A0AAV0TQT4"/>
<organism evidence="4 5">
    <name type="scientific">Hyaloperonospora brassicae</name>
    <name type="common">Brassica downy mildew</name>
    <name type="synonym">Peronospora brassicae</name>
    <dbReference type="NCBI Taxonomy" id="162125"/>
    <lineage>
        <taxon>Eukaryota</taxon>
        <taxon>Sar</taxon>
        <taxon>Stramenopiles</taxon>
        <taxon>Oomycota</taxon>
        <taxon>Peronosporomycetes</taxon>
        <taxon>Peronosporales</taxon>
        <taxon>Peronosporaceae</taxon>
        <taxon>Hyaloperonospora</taxon>
    </lineage>
</organism>
<accession>A0AAV0TQT4</accession>
<dbReference type="PANTHER" id="PTHR31157">
    <property type="entry name" value="SCP DOMAIN-CONTAINING PROTEIN"/>
    <property type="match status" value="1"/>
</dbReference>
<dbReference type="SUPFAM" id="SSF55797">
    <property type="entry name" value="PR-1-like"/>
    <property type="match status" value="1"/>
</dbReference>
<gene>
    <name evidence="4" type="ORF">HBR001_LOCUS3630</name>
</gene>
<evidence type="ECO:0000256" key="1">
    <source>
        <dbReference type="SAM" id="MobiDB-lite"/>
    </source>
</evidence>
<feature type="compositionally biased region" description="Low complexity" evidence="1">
    <location>
        <begin position="103"/>
        <end position="123"/>
    </location>
</feature>
<feature type="region of interest" description="Disordered" evidence="1">
    <location>
        <begin position="103"/>
        <end position="128"/>
    </location>
</feature>